<protein>
    <submittedName>
        <fullName evidence="6">Organic solute transporter Ostalpha-domain-containing protein</fullName>
    </submittedName>
</protein>
<reference evidence="6" key="1">
    <citation type="submission" date="2022-11" db="EMBL/GenBank/DDBJ databases">
        <authorList>
            <person name="Petersen C."/>
        </authorList>
    </citation>
    <scope>NUCLEOTIDE SEQUENCE</scope>
    <source>
        <strain evidence="6">IBT 30761</strain>
    </source>
</reference>
<gene>
    <name evidence="6" type="ORF">N7532_001876</name>
</gene>
<evidence type="ECO:0000256" key="3">
    <source>
        <dbReference type="ARBA" id="ARBA00022989"/>
    </source>
</evidence>
<feature type="transmembrane region" description="Helical" evidence="5">
    <location>
        <begin position="74"/>
        <end position="94"/>
    </location>
</feature>
<dbReference type="Proteomes" id="UP001149074">
    <property type="component" value="Unassembled WGS sequence"/>
</dbReference>
<dbReference type="GeneID" id="81353349"/>
<reference evidence="6" key="2">
    <citation type="journal article" date="2023" name="IMA Fungus">
        <title>Comparative genomic study of the Penicillium genus elucidates a diverse pangenome and 15 lateral gene transfer events.</title>
        <authorList>
            <person name="Petersen C."/>
            <person name="Sorensen T."/>
            <person name="Nielsen M.R."/>
            <person name="Sondergaard T.E."/>
            <person name="Sorensen J.L."/>
            <person name="Fitzpatrick D.A."/>
            <person name="Frisvad J.C."/>
            <person name="Nielsen K.L."/>
        </authorList>
    </citation>
    <scope>NUCLEOTIDE SEQUENCE</scope>
    <source>
        <strain evidence="6">IBT 30761</strain>
    </source>
</reference>
<feature type="transmembrane region" description="Helical" evidence="5">
    <location>
        <begin position="177"/>
        <end position="199"/>
    </location>
</feature>
<proteinExistence type="predicted"/>
<sequence length="241" mass="27070">MIFGLMAQHAMRMGNPNQQLKIMRICHLIPSFQAFSYAAICFPNSWVYLQGFTEAFQGIAIYAFLINGLDFLNLTWWSVLQYPVVAIVTAFAQLATQAAKVYCVESNPPKFAHIWLQVLIALSTSVAVNAILQFYMHMKGYMKEHIPLLKLTILFLILAGVQVLKETKILSYADVHMGIPTMVICVEMVPPCFPVVYACSTKPYTISHMPRLIKPGSYHPLGEDGDQQTMLGGELKRYQGS</sequence>
<evidence type="ECO:0000313" key="6">
    <source>
        <dbReference type="EMBL" id="KAJ5111341.1"/>
    </source>
</evidence>
<dbReference type="PANTHER" id="PTHR23423">
    <property type="entry name" value="ORGANIC SOLUTE TRANSPORTER-RELATED"/>
    <property type="match status" value="1"/>
</dbReference>
<name>A0A9W9G3B4_9EURO</name>
<accession>A0A9W9G3B4</accession>
<keyword evidence="4 5" id="KW-0472">Membrane</keyword>
<organism evidence="6 7">
    <name type="scientific">Penicillium argentinense</name>
    <dbReference type="NCBI Taxonomy" id="1131581"/>
    <lineage>
        <taxon>Eukaryota</taxon>
        <taxon>Fungi</taxon>
        <taxon>Dikarya</taxon>
        <taxon>Ascomycota</taxon>
        <taxon>Pezizomycotina</taxon>
        <taxon>Eurotiomycetes</taxon>
        <taxon>Eurotiomycetidae</taxon>
        <taxon>Eurotiales</taxon>
        <taxon>Aspergillaceae</taxon>
        <taxon>Penicillium</taxon>
    </lineage>
</organism>
<feature type="transmembrane region" description="Helical" evidence="5">
    <location>
        <begin position="114"/>
        <end position="136"/>
    </location>
</feature>
<dbReference type="InterPro" id="IPR005178">
    <property type="entry name" value="Ostalpha/TMEM184C"/>
</dbReference>
<evidence type="ECO:0000256" key="5">
    <source>
        <dbReference type="SAM" id="Phobius"/>
    </source>
</evidence>
<keyword evidence="2 5" id="KW-0812">Transmembrane</keyword>
<evidence type="ECO:0000256" key="1">
    <source>
        <dbReference type="ARBA" id="ARBA00004141"/>
    </source>
</evidence>
<dbReference type="GO" id="GO:0016020">
    <property type="term" value="C:membrane"/>
    <property type="evidence" value="ECO:0007669"/>
    <property type="project" value="UniProtKB-SubCell"/>
</dbReference>
<dbReference type="RefSeq" id="XP_056479411.1">
    <property type="nucleotide sequence ID" value="XM_056614370.1"/>
</dbReference>
<comment type="caution">
    <text evidence="6">The sequence shown here is derived from an EMBL/GenBank/DDBJ whole genome shotgun (WGS) entry which is preliminary data.</text>
</comment>
<comment type="subcellular location">
    <subcellularLocation>
        <location evidence="1">Membrane</location>
        <topology evidence="1">Multi-pass membrane protein</topology>
    </subcellularLocation>
</comment>
<dbReference type="EMBL" id="JAPQKI010000002">
    <property type="protein sequence ID" value="KAJ5111341.1"/>
    <property type="molecule type" value="Genomic_DNA"/>
</dbReference>
<evidence type="ECO:0000256" key="2">
    <source>
        <dbReference type="ARBA" id="ARBA00022692"/>
    </source>
</evidence>
<dbReference type="AlphaFoldDB" id="A0A9W9G3B4"/>
<evidence type="ECO:0000313" key="7">
    <source>
        <dbReference type="Proteomes" id="UP001149074"/>
    </source>
</evidence>
<keyword evidence="7" id="KW-1185">Reference proteome</keyword>
<dbReference type="OrthoDB" id="5348404at2759"/>
<keyword evidence="3 5" id="KW-1133">Transmembrane helix</keyword>
<dbReference type="Pfam" id="PF03619">
    <property type="entry name" value="Solute_trans_a"/>
    <property type="match status" value="2"/>
</dbReference>
<evidence type="ECO:0000256" key="4">
    <source>
        <dbReference type="ARBA" id="ARBA00023136"/>
    </source>
</evidence>
<feature type="transmembrane region" description="Helical" evidence="5">
    <location>
        <begin position="48"/>
        <end position="67"/>
    </location>
</feature>
<dbReference type="SMART" id="SM01417">
    <property type="entry name" value="Solute_trans_a"/>
    <property type="match status" value="1"/>
</dbReference>
<feature type="transmembrane region" description="Helical" evidence="5">
    <location>
        <begin position="148"/>
        <end position="165"/>
    </location>
</feature>